<dbReference type="PROSITE" id="PS50887">
    <property type="entry name" value="GGDEF"/>
    <property type="match status" value="1"/>
</dbReference>
<dbReference type="NCBIfam" id="TIGR00254">
    <property type="entry name" value="GGDEF"/>
    <property type="match status" value="1"/>
</dbReference>
<dbReference type="InterPro" id="IPR043128">
    <property type="entry name" value="Rev_trsase/Diguanyl_cyclase"/>
</dbReference>
<dbReference type="PANTHER" id="PTHR45138">
    <property type="entry name" value="REGULATORY COMPONENTS OF SENSORY TRANSDUCTION SYSTEM"/>
    <property type="match status" value="1"/>
</dbReference>
<evidence type="ECO:0000256" key="1">
    <source>
        <dbReference type="ARBA" id="ARBA00012528"/>
    </source>
</evidence>
<dbReference type="InterPro" id="IPR011006">
    <property type="entry name" value="CheY-like_superfamily"/>
</dbReference>
<proteinExistence type="predicted"/>
<reference evidence="6 7" key="2">
    <citation type="submission" date="2019-01" db="EMBL/GenBank/DDBJ databases">
        <title>Tautonia sociabilis, a novel thermotolerant planctomycete of Isosphaeraceae family, isolated from a 4000 m deep subterranean habitat.</title>
        <authorList>
            <person name="Kovaleva O.L."/>
            <person name="Elcheninov A.G."/>
            <person name="Van Heerden E."/>
            <person name="Toshchakov S.V."/>
            <person name="Novikov A."/>
            <person name="Bonch-Osmolovskaya E.A."/>
            <person name="Kublanov I.V."/>
        </authorList>
    </citation>
    <scope>NUCLEOTIDE SEQUENCE [LARGE SCALE GENOMIC DNA]</scope>
    <source>
        <strain evidence="6 7">GM2012</strain>
    </source>
</reference>
<keyword evidence="7" id="KW-1185">Reference proteome</keyword>
<comment type="caution">
    <text evidence="3">Lacks conserved residue(s) required for the propagation of feature annotation.</text>
</comment>
<name>A0A432MCY8_9BACT</name>
<reference evidence="6 7" key="1">
    <citation type="submission" date="2018-12" db="EMBL/GenBank/DDBJ databases">
        <authorList>
            <person name="Toschakov S.V."/>
        </authorList>
    </citation>
    <scope>NUCLEOTIDE SEQUENCE [LARGE SCALE GENOMIC DNA]</scope>
    <source>
        <strain evidence="6 7">GM2012</strain>
    </source>
</reference>
<dbReference type="SUPFAM" id="SSF52172">
    <property type="entry name" value="CheY-like"/>
    <property type="match status" value="1"/>
</dbReference>
<organism evidence="6 7">
    <name type="scientific">Tautonia sociabilis</name>
    <dbReference type="NCBI Taxonomy" id="2080755"/>
    <lineage>
        <taxon>Bacteria</taxon>
        <taxon>Pseudomonadati</taxon>
        <taxon>Planctomycetota</taxon>
        <taxon>Planctomycetia</taxon>
        <taxon>Isosphaerales</taxon>
        <taxon>Isosphaeraceae</taxon>
        <taxon>Tautonia</taxon>
    </lineage>
</organism>
<gene>
    <name evidence="6" type="ORF">TsocGM_23675</name>
</gene>
<dbReference type="InterPro" id="IPR000160">
    <property type="entry name" value="GGDEF_dom"/>
</dbReference>
<dbReference type="PROSITE" id="PS50110">
    <property type="entry name" value="RESPONSE_REGULATORY"/>
    <property type="match status" value="1"/>
</dbReference>
<dbReference type="GO" id="GO:0005886">
    <property type="term" value="C:plasma membrane"/>
    <property type="evidence" value="ECO:0007669"/>
    <property type="project" value="TreeGrafter"/>
</dbReference>
<evidence type="ECO:0000256" key="3">
    <source>
        <dbReference type="PROSITE-ProRule" id="PRU00169"/>
    </source>
</evidence>
<evidence type="ECO:0000259" key="5">
    <source>
        <dbReference type="PROSITE" id="PS50887"/>
    </source>
</evidence>
<dbReference type="EC" id="2.7.7.65" evidence="1"/>
<evidence type="ECO:0000259" key="4">
    <source>
        <dbReference type="PROSITE" id="PS50110"/>
    </source>
</evidence>
<protein>
    <recommendedName>
        <fullName evidence="1">diguanylate cyclase</fullName>
        <ecNumber evidence="1">2.7.7.65</ecNumber>
    </recommendedName>
</protein>
<dbReference type="GO" id="GO:0052621">
    <property type="term" value="F:diguanylate cyclase activity"/>
    <property type="evidence" value="ECO:0007669"/>
    <property type="project" value="UniProtKB-EC"/>
</dbReference>
<dbReference type="InterPro" id="IPR050469">
    <property type="entry name" value="Diguanylate_Cyclase"/>
</dbReference>
<feature type="domain" description="GGDEF" evidence="5">
    <location>
        <begin position="294"/>
        <end position="335"/>
    </location>
</feature>
<feature type="domain" description="Response regulatory" evidence="4">
    <location>
        <begin position="137"/>
        <end position="251"/>
    </location>
</feature>
<comment type="catalytic activity">
    <reaction evidence="2">
        <text>2 GTP = 3',3'-c-di-GMP + 2 diphosphate</text>
        <dbReference type="Rhea" id="RHEA:24898"/>
        <dbReference type="ChEBI" id="CHEBI:33019"/>
        <dbReference type="ChEBI" id="CHEBI:37565"/>
        <dbReference type="ChEBI" id="CHEBI:58805"/>
        <dbReference type="EC" id="2.7.7.65"/>
    </reaction>
</comment>
<dbReference type="GO" id="GO:0043709">
    <property type="term" value="P:cell adhesion involved in single-species biofilm formation"/>
    <property type="evidence" value="ECO:0007669"/>
    <property type="project" value="TreeGrafter"/>
</dbReference>
<evidence type="ECO:0000256" key="2">
    <source>
        <dbReference type="ARBA" id="ARBA00034247"/>
    </source>
</evidence>
<dbReference type="PANTHER" id="PTHR45138:SF9">
    <property type="entry name" value="DIGUANYLATE CYCLASE DGCM-RELATED"/>
    <property type="match status" value="1"/>
</dbReference>
<dbReference type="GO" id="GO:0000160">
    <property type="term" value="P:phosphorelay signal transduction system"/>
    <property type="evidence" value="ECO:0007669"/>
    <property type="project" value="InterPro"/>
</dbReference>
<comment type="caution">
    <text evidence="6">The sequence shown here is derived from an EMBL/GenBank/DDBJ whole genome shotgun (WGS) entry which is preliminary data.</text>
</comment>
<accession>A0A432MCY8</accession>
<dbReference type="Pfam" id="PF00990">
    <property type="entry name" value="GGDEF"/>
    <property type="match status" value="1"/>
</dbReference>
<dbReference type="Proteomes" id="UP000280296">
    <property type="component" value="Unassembled WGS sequence"/>
</dbReference>
<sequence>MVRSEGCWIRKGSTTSSQGSWIRGKIKGLLEILQGSGLFCEIVQQFIGSEAFADEMRFMLESGSMDRMLDIFLGLDGIDTLLEGFWTSPSAIGLVNLLLSGPPSIRGRLSTAKAATRGNHFRGGPRPDAGPMPRRVLILAARPASMARAAIGDYLQAEQVRVGQADPTDWRDGLAKAPDLILLEHRPPAIDGLGFLPEVLATTEPAGIPVLVFSGPDHAAEASTALGLGASDVLPPNPSAAEFWPRVSAAIRLRDRLRDLVDQSSMDGLTRLSNRLAFEARLRKEWAGLFPNASPLSLLMIDIDRFKRINDSKGHLLGDEVLRMRNPERSIRRRG</sequence>
<dbReference type="InterPro" id="IPR001789">
    <property type="entry name" value="Sig_transdc_resp-reg_receiver"/>
</dbReference>
<dbReference type="Gene3D" id="3.40.50.2300">
    <property type="match status" value="1"/>
</dbReference>
<dbReference type="RefSeq" id="WP_126727934.1">
    <property type="nucleotide sequence ID" value="NZ_RYZH01000073.1"/>
</dbReference>
<dbReference type="CDD" id="cd01949">
    <property type="entry name" value="GGDEF"/>
    <property type="match status" value="1"/>
</dbReference>
<dbReference type="Gene3D" id="3.30.70.270">
    <property type="match status" value="1"/>
</dbReference>
<evidence type="ECO:0000313" key="7">
    <source>
        <dbReference type="Proteomes" id="UP000280296"/>
    </source>
</evidence>
<dbReference type="EMBL" id="RYZH01000073">
    <property type="protein sequence ID" value="RUL82319.1"/>
    <property type="molecule type" value="Genomic_DNA"/>
</dbReference>
<dbReference type="GO" id="GO:1902201">
    <property type="term" value="P:negative regulation of bacterial-type flagellum-dependent cell motility"/>
    <property type="evidence" value="ECO:0007669"/>
    <property type="project" value="TreeGrafter"/>
</dbReference>
<dbReference type="SUPFAM" id="SSF55073">
    <property type="entry name" value="Nucleotide cyclase"/>
    <property type="match status" value="1"/>
</dbReference>
<dbReference type="AlphaFoldDB" id="A0A432MCY8"/>
<evidence type="ECO:0000313" key="6">
    <source>
        <dbReference type="EMBL" id="RUL82319.1"/>
    </source>
</evidence>
<dbReference type="InterPro" id="IPR029787">
    <property type="entry name" value="Nucleotide_cyclase"/>
</dbReference>